<dbReference type="GO" id="GO:0003824">
    <property type="term" value="F:catalytic activity"/>
    <property type="evidence" value="ECO:0007669"/>
    <property type="project" value="InterPro"/>
</dbReference>
<dbReference type="PANTHER" id="PTHR19446">
    <property type="entry name" value="REVERSE TRANSCRIPTASES"/>
    <property type="match status" value="1"/>
</dbReference>
<dbReference type="InterPro" id="IPR005135">
    <property type="entry name" value="Endo/exonuclease/phosphatase"/>
</dbReference>
<feature type="region of interest" description="Disordered" evidence="2">
    <location>
        <begin position="1446"/>
        <end position="1474"/>
    </location>
</feature>
<feature type="region of interest" description="Disordered" evidence="2">
    <location>
        <begin position="1148"/>
        <end position="1171"/>
    </location>
</feature>
<dbReference type="SUPFAM" id="SSF56219">
    <property type="entry name" value="DNase I-like"/>
    <property type="match status" value="1"/>
</dbReference>
<feature type="region of interest" description="Disordered" evidence="2">
    <location>
        <begin position="2889"/>
        <end position="2914"/>
    </location>
</feature>
<feature type="compositionally biased region" description="Polar residues" evidence="2">
    <location>
        <begin position="495"/>
        <end position="515"/>
    </location>
</feature>
<dbReference type="InterPro" id="IPR036691">
    <property type="entry name" value="Endo/exonu/phosph_ase_sf"/>
</dbReference>
<keyword evidence="1" id="KW-0862">Zinc</keyword>
<dbReference type="InterPro" id="IPR013087">
    <property type="entry name" value="Znf_C2H2_type"/>
</dbReference>
<keyword evidence="5" id="KW-1185">Reference proteome</keyword>
<feature type="domain" description="C2H2-type" evidence="3">
    <location>
        <begin position="2853"/>
        <end position="2881"/>
    </location>
</feature>
<feature type="region of interest" description="Disordered" evidence="2">
    <location>
        <begin position="940"/>
        <end position="1001"/>
    </location>
</feature>
<evidence type="ECO:0000313" key="5">
    <source>
        <dbReference type="Proteomes" id="UP000186817"/>
    </source>
</evidence>
<sequence>MLPDVSIIRLACALTLAFACGALAVAMVLAKDTPAPAAAEQPFIGPLPPMPHDDADYKWMEHPGMVDLPTKRHLGELLNAIKDIYPDGDHREVFDQVKYLDIDHADPENIKFDYNMKLFKNASSAAHAHARKLQQNVEQVPPDDVGKLDVMRQMLWALCGIDAAQILSSIGQRSIAHHVHNTGDCSGEATTQVTIACKNPYPMDAAQQDFCAAMVSLNLAIWGYIAIYIEDMVSSCGPTFNIQAGCTQFGISQLRCGLERRAAGRNPGKGCRSGPDQLMNHMQSTINQSRKYDSKLAKLLREQEERSRKWEAYNLKLQKAFQAEKKRHYAEQERIAREMEEIKGLRKQAHHHMVQTAELGTAETIQMMDVETRSQWEKITGELRAEQVVAQVAASLIQNPQMMAAMIQQGMPPPAGECLPPISPAGIPPGDPALAAAGPLRSYSGLSPKPRVEPYVSASPKPTLDGTGHLANKDTGQTLADELTAARGKAMTGPTEANTDGPPSTTAIDLDSPTSAEPPPGMASPGLKKMESLLALLFPTISGRYAQVILALQSPHLVWAAPKCAAELTQFYSLTDFAGAEDFPVEGSASASVMPDLLPSQGGSGRCLGVQIMAPNFQHVYLQVPADRCASQEDVMAHAVVAATNHFHHDFAHVVPTDPQIFQGYATFVAETPWLADSGQVVVVLDLLRISGNRFACMLPNRMSVAQLLAYIAPLVGIDASSIEIHIGATVSVRVPDEAVQMVSGQVITAMPPGILPHLWGTFEDMMAQPDLWGPSDQFPRPLARAGICLLHEGRRFFVNRRFYPGQPANEAAAQCAGLTPSTSIMRVARSPALDNVAMHGNDCKGVACVVGVPPPPTPADSADRGDNVLFFDLRPLLQRPIYHYQIGQTRHWPTVLSSLGVYAPRGMQLQIEGASHTDGFVNTPSGHTIVVHACWTPPAEVTSPDAEHVPEEQDDEDQDTDNNGPGTDSGAPSIFDSSEDGSDTNDAPSRPRSRSPRRYGAAGCCIDHPKSSSTGPTDMWICSLFKHAPPWELCNDTPVNVGMAHEPFLGVCWSFASQGLERCWSKSAFSCSKLMCQELQLDLYARFTLYMVFCLRVLFAFVCAEIAAAALSWCTCVFAAHCIVAKGQDTLGPQAPQAARDTRNAQLLRTPSQGPPSPLQSPTPDFRVDHPAAGQQPIPQVVRHWTFVVLYPQHSREDVAVQLPAPCHVQQAIRTVSVARDEQRQLLFGTLTPVVPQPADDFGTLIATPATLACCVVCVDLRQVDGRFFCLQLPDRMNRESLIAAVGLTGTPGLDVFVGSSWVPLAAGQMAYLQHGILLTVLPILQMFRPGVSLHTMLLRRDHWIAHPELPRVSFGRRFWVLTDAWSILFDADNCTREDSDGQSSAGDSDDDEASAEPSEDESDGNPAFYHNDSTRAQGHLMMDPTVAAAFLLVPAFLPRAGGCSRVRSGESHLSETDADDVGAEEGSASCSAPGVPPLLSRLRPSKFCFSITALPLLQGKAVSAPLFPPSHVGLTGIMSSLTSLMLPRHVIEARRQLAAVRGFPDTFEYIPGHKGHFANELADKLSKHGALHGPAPGAKETLKKWLEHGAPWLPWAATVFAPSLTETCRHTVMPPAYGNLVCEPQDHAGLSPAEIIAPFVPVGVLEDSASEGPVDQQHLVLRVLSFNTLSLGSSPDKGPEAGAGLTSGPARAALLADQLKANNIAAAALQETRGDAGSTRVGGFMRYAAGSERGQFGTEWWFLDGAPLTQADNPARQHRFEAQALTNVFADCRRLFIRYSRPGMHILFISLHAPHRATEHHLLEEWWRTTLSLVFQHRRSDWIVVAGDFNCALGSIESRHVGPLAAEEEDLSGAFAHRLLRAADCWAPSTFEFCHVGGHTTYVQKRNGRGCRVDYVCLPCAWKAAAVTSSLMPEVNAAHATIDHTAVMADCKVALTLPGAPARGRARRYSAEQVLDPRNQAVIRQALSSVPDVPWCVSAHAHASIVTRHVQTCLEKIQQAPRTKPRHVYLQDSTWGLQQLVSRLRRDFHRLREQTDMQLRAVCFICWRRGVSFHDVWSSSAWFCRAVLADAWYRQVLDTKCRQLRSACRQDRAAYISELAQRIATRPNPEVFQEVHRILMHKRKKPWKADPLPMIRQLDGSVCEDATAVQARWRQHFGGLEAGIETTPTAIAGHALSQPVQSWPLPHSLANVPDITVLQRVLAAGKLHKAAGPDGIPAELGKAFPIEVADILLPLLLKFALRGEEAVGFKSGLAIFFWKGKGSQQECGSYRAILLLNAWAKALHQSLRPRALQVYHQSAPPLQLGSRPGSNVVYGSHLVRAFQRWAAFGGVTGFVVFADIASAYYSTVRQLVACRPGADGAGIPETALANLSLSSDDVERLRNHVSEPSAFRQAGADPWTEAVSHCITDGTFFLLRDDPVAVATERGTRPGSSWADILFATVMQRVLKCRTRLRSGLLYPTQEPRIPWDGQHTLQPCSADSGSIPLDEVVWADDLAIMRICRSPTYAPAAMGLEAGCLVDAFREHGFALSFGSRKTAILASPAGAGSRKLRQALLGPQAGGGDLCVLLEGEGAATVPLVSSYKHLGAMQGPKGGLRAEIAYRTGQATAAYNEGRRKVYRSRAIPPQRKAFILRTAVIPKLTFGCGSWPPLTGGEYKKFSGCLWRMYRSLLCLRHDQDQDLSFHACLSLVGLPSPLTTLRMHRLLYIGQLIRSGPDALWALIRADRLYADSVLEAFRWLHALVGPPAGMQSPSTAWAPWADLMSQRPGLFKGMVKRAVLLEQRRHTVIAALDGLYRGLRFLCEGHRPSVQLSQCSEMCVPCKRAFASRVSWSGHAARCHGYRSQAYTLGTGRICEGCGKTYASSGRLRRHLVTAHSCRERWGTFLPAQPPPAQVHPQAPPSQAEGSFHPKTDPRPDEGICHPLLKALLELESASVEDGWHLFDEHVAPLATLRHTVTAWAKHETAQAWAPGISEDLLLLLDPVVVCDNVQAAPPQRACPADVIPQWPSLSRIARVTSGPSRAFVIPAPPPCRWLPDTTDCLSVRQATALATWIEGACRVVAEAAQVSQSQSFCITCCAIDMTGFMANAALVGAAGANMRSSCLPKHGYWDERLAKIEGRSFPGQVGENTVTNGARLFGPTSFSADQLEAINEEIKRQRDERITQNNRFRAQSSGGRGFRRLDEETAGMATLPADPVASQQAKAVSDMEVMQTGASDVLEKVADAVDPDDKEFIDEKVKHAKDRMGLTSDEIIAHKKKETEKTWKHVQCGFDLSKAVARLAQMGTLIAMSTKDCGAYNFEVNGHQGKTKCAIDVTGAIASAGIAASMITLSVINCPGAVDFTRAMGERLCAAAIIDLVSATTYIGTSIASVQSTCGSLDNYPGVPGEDCERDVSSGIGDALS</sequence>
<evidence type="ECO:0000259" key="3">
    <source>
        <dbReference type="PROSITE" id="PS50157"/>
    </source>
</evidence>
<dbReference type="Proteomes" id="UP000186817">
    <property type="component" value="Unassembled WGS sequence"/>
</dbReference>
<organism evidence="4 5">
    <name type="scientific">Symbiodinium microadriaticum</name>
    <name type="common">Dinoflagellate</name>
    <name type="synonym">Zooxanthella microadriatica</name>
    <dbReference type="NCBI Taxonomy" id="2951"/>
    <lineage>
        <taxon>Eukaryota</taxon>
        <taxon>Sar</taxon>
        <taxon>Alveolata</taxon>
        <taxon>Dinophyceae</taxon>
        <taxon>Suessiales</taxon>
        <taxon>Symbiodiniaceae</taxon>
        <taxon>Symbiodinium</taxon>
    </lineage>
</organism>
<gene>
    <name evidence="4" type="ORF">AK812_SmicGene16114</name>
</gene>
<evidence type="ECO:0000256" key="1">
    <source>
        <dbReference type="PROSITE-ProRule" id="PRU00042"/>
    </source>
</evidence>
<protein>
    <recommendedName>
        <fullName evidence="3">C2H2-type domain-containing protein</fullName>
    </recommendedName>
</protein>
<dbReference type="PROSITE" id="PS50157">
    <property type="entry name" value="ZINC_FINGER_C2H2_2"/>
    <property type="match status" value="1"/>
</dbReference>
<comment type="caution">
    <text evidence="4">The sequence shown here is derived from an EMBL/GenBank/DDBJ whole genome shotgun (WGS) entry which is preliminary data.</text>
</comment>
<proteinExistence type="predicted"/>
<keyword evidence="1" id="KW-0863">Zinc-finger</keyword>
<reference evidence="4 5" key="1">
    <citation type="submission" date="2016-02" db="EMBL/GenBank/DDBJ databases">
        <title>Genome analysis of coral dinoflagellate symbionts highlights evolutionary adaptations to a symbiotic lifestyle.</title>
        <authorList>
            <person name="Aranda M."/>
            <person name="Li Y."/>
            <person name="Liew Y.J."/>
            <person name="Baumgarten S."/>
            <person name="Simakov O."/>
            <person name="Wilson M."/>
            <person name="Piel J."/>
            <person name="Ashoor H."/>
            <person name="Bougouffa S."/>
            <person name="Bajic V.B."/>
            <person name="Ryu T."/>
            <person name="Ravasi T."/>
            <person name="Bayer T."/>
            <person name="Micklem G."/>
            <person name="Kim H."/>
            <person name="Bhak J."/>
            <person name="Lajeunesse T.C."/>
            <person name="Voolstra C.R."/>
        </authorList>
    </citation>
    <scope>NUCLEOTIDE SEQUENCE [LARGE SCALE GENOMIC DNA]</scope>
    <source>
        <strain evidence="4 5">CCMP2467</strain>
    </source>
</reference>
<dbReference type="Gene3D" id="3.60.10.10">
    <property type="entry name" value="Endonuclease/exonuclease/phosphatase"/>
    <property type="match status" value="1"/>
</dbReference>
<dbReference type="PROSITE" id="PS00028">
    <property type="entry name" value="ZINC_FINGER_C2H2_1"/>
    <property type="match status" value="1"/>
</dbReference>
<feature type="compositionally biased region" description="Pro residues" evidence="2">
    <location>
        <begin position="2889"/>
        <end position="2900"/>
    </location>
</feature>
<dbReference type="EMBL" id="LSRX01000303">
    <property type="protein sequence ID" value="OLQ01155.1"/>
    <property type="molecule type" value="Genomic_DNA"/>
</dbReference>
<dbReference type="Pfam" id="PF03372">
    <property type="entry name" value="Exo_endo_phos"/>
    <property type="match status" value="1"/>
</dbReference>
<feature type="region of interest" description="Disordered" evidence="2">
    <location>
        <begin position="445"/>
        <end position="474"/>
    </location>
</feature>
<dbReference type="OrthoDB" id="432573at2759"/>
<feature type="region of interest" description="Disordered" evidence="2">
    <location>
        <begin position="1378"/>
        <end position="1414"/>
    </location>
</feature>
<name>A0A1Q9E158_SYMMI</name>
<keyword evidence="1" id="KW-0479">Metal-binding</keyword>
<feature type="region of interest" description="Disordered" evidence="2">
    <location>
        <begin position="488"/>
        <end position="526"/>
    </location>
</feature>
<feature type="compositionally biased region" description="Acidic residues" evidence="2">
    <location>
        <begin position="1389"/>
        <end position="1405"/>
    </location>
</feature>
<accession>A0A1Q9E158</accession>
<evidence type="ECO:0000256" key="2">
    <source>
        <dbReference type="SAM" id="MobiDB-lite"/>
    </source>
</evidence>
<dbReference type="GO" id="GO:0008270">
    <property type="term" value="F:zinc ion binding"/>
    <property type="evidence" value="ECO:0007669"/>
    <property type="project" value="UniProtKB-KW"/>
</dbReference>
<evidence type="ECO:0000313" key="4">
    <source>
        <dbReference type="EMBL" id="OLQ01155.1"/>
    </source>
</evidence>